<dbReference type="Proteomes" id="UP000254765">
    <property type="component" value="Unassembled WGS sequence"/>
</dbReference>
<dbReference type="SUPFAM" id="SSF55136">
    <property type="entry name" value="Probable bacterial effector-binding domain"/>
    <property type="match status" value="1"/>
</dbReference>
<dbReference type="Gene3D" id="3.20.80.10">
    <property type="entry name" value="Regulatory factor, effector binding domain"/>
    <property type="match status" value="1"/>
</dbReference>
<name>A0A379YJA2_SERMA</name>
<dbReference type="EMBL" id="UGYK01000002">
    <property type="protein sequence ID" value="SUI46107.1"/>
    <property type="molecule type" value="Genomic_DNA"/>
</dbReference>
<gene>
    <name evidence="1" type="ORF">NCTC10211_01965</name>
</gene>
<reference evidence="1 2" key="1">
    <citation type="submission" date="2018-06" db="EMBL/GenBank/DDBJ databases">
        <authorList>
            <consortium name="Pathogen Informatics"/>
            <person name="Doyle S."/>
        </authorList>
    </citation>
    <scope>NUCLEOTIDE SEQUENCE [LARGE SCALE GENOMIC DNA]</scope>
    <source>
        <strain evidence="1 2">NCTC10211</strain>
    </source>
</reference>
<protein>
    <submittedName>
        <fullName evidence="1">Right oriC-binding transcriptional activator</fullName>
    </submittedName>
</protein>
<dbReference type="AlphaFoldDB" id="A0A379YJA2"/>
<evidence type="ECO:0000313" key="1">
    <source>
        <dbReference type="EMBL" id="SUI46107.1"/>
    </source>
</evidence>
<proteinExistence type="predicted"/>
<organism evidence="1 2">
    <name type="scientific">Serratia marcescens</name>
    <dbReference type="NCBI Taxonomy" id="615"/>
    <lineage>
        <taxon>Bacteria</taxon>
        <taxon>Pseudomonadati</taxon>
        <taxon>Pseudomonadota</taxon>
        <taxon>Gammaproteobacteria</taxon>
        <taxon>Enterobacterales</taxon>
        <taxon>Yersiniaceae</taxon>
        <taxon>Serratia</taxon>
    </lineage>
</organism>
<evidence type="ECO:0000313" key="2">
    <source>
        <dbReference type="Proteomes" id="UP000254765"/>
    </source>
</evidence>
<sequence length="173" mass="19493">MRSLAASQPGDIQVERVSIARGQYAFQGKQYAYHLDIEKLDKSHLPQRSALRAQFYALLGERPAQTYSFTQLVPDGERVRVDYTLGVTADYPLREGVALEPLPEVHGEFCRFRYSGKPVALNDHIIQIYTQVLPEMGLARGDGPDMTVFSYSLSGKEELHLELQHLVPVVPLH</sequence>
<accession>A0A379YJA2</accession>
<dbReference type="InterPro" id="IPR011256">
    <property type="entry name" value="Reg_factor_effector_dom_sf"/>
</dbReference>